<dbReference type="PANTHER" id="PTHR11902">
    <property type="entry name" value="ENOLASE"/>
    <property type="match status" value="1"/>
</dbReference>
<dbReference type="Gene3D" id="3.60.130.30">
    <property type="match status" value="1"/>
</dbReference>
<evidence type="ECO:0000313" key="8">
    <source>
        <dbReference type="EMBL" id="GJN87490.1"/>
    </source>
</evidence>
<name>A0AAV5GCM7_9BASI</name>
<dbReference type="GO" id="GO:0000015">
    <property type="term" value="C:phosphopyruvate hydratase complex"/>
    <property type="evidence" value="ECO:0007669"/>
    <property type="project" value="InterPro"/>
</dbReference>
<keyword evidence="4" id="KW-0324">Glycolysis</keyword>
<feature type="compositionally biased region" description="Basic and acidic residues" evidence="6">
    <location>
        <begin position="8"/>
        <end position="19"/>
    </location>
</feature>
<dbReference type="PANTHER" id="PTHR11902:SF1">
    <property type="entry name" value="ENOLASE"/>
    <property type="match status" value="1"/>
</dbReference>
<feature type="region of interest" description="Disordered" evidence="6">
    <location>
        <begin position="667"/>
        <end position="761"/>
    </location>
</feature>
<dbReference type="EMBL" id="BQKY01000001">
    <property type="protein sequence ID" value="GJN87490.1"/>
    <property type="molecule type" value="Genomic_DNA"/>
</dbReference>
<feature type="compositionally biased region" description="Basic and acidic residues" evidence="6">
    <location>
        <begin position="36"/>
        <end position="54"/>
    </location>
</feature>
<gene>
    <name evidence="8" type="ORF">Rhopal_000439-T1</name>
</gene>
<evidence type="ECO:0000256" key="5">
    <source>
        <dbReference type="ARBA" id="ARBA00023239"/>
    </source>
</evidence>
<keyword evidence="5" id="KW-0456">Lyase</keyword>
<accession>A0AAV5GCM7</accession>
<evidence type="ECO:0000256" key="6">
    <source>
        <dbReference type="SAM" id="MobiDB-lite"/>
    </source>
</evidence>
<sequence>MGTGRRRLQQEKKRAHEVQGLELDTASELSPTKEQSLADEHSPTDQHSPTDEQKTATASIISAPSPALSQANQDPLVVALLGEVDEHRNSGDWYRLRRAETALALARIKAAVHFGAPEAAQLAQQALATSQSQAQRTMKSFTNDEIRFLIQTGYPNSDLRSIALLIALGVGERHGQAGKTTWVAGDFFDWIEDIVSKMLEVSRISPEIMMQYMPFDYILANTGMWAKVLPPDLLKTRANHLGLRLAQPSPVGSSGSPARNPFPGLKQPLLGALAACSPCDLLKVFEKSPHLVRKLMNLDTRNVVLLDVEALVKVSGDEIETTSALVATRDTEVWIASRNAPNDPASTFAVVKKGEKVVQCVGQTLEVSVVELVLRVTDQGRHPIFSYSSSQIDARVVWSAFDKAGRLVNKERPSFRTLGTGHITFDVYDDNGDICSLDFENPGPLVNRLVHLVGETRWNVDDVYTYLLFHPQTKSSFSGPSMNEMRVPSALLNGVRDAYIRQRVTKATFDCIKETTILLSLAWLARRAQAKIERIKSPAVPSIASVFESTPPQSIQSQQLSGPSSTDAPRAAPLATDCENAVEEQYKSVSPFGEDLIPVFYCLLSRIRGTPWLTKRTQLSEADLLRIIDGVTPDLWTVMDLEKARNGRNSVPLSGFSSSISRSPALAPSASLNHASTSSTADPDLPSHAVEPAPSSSAPTSSAVSPLVTGTGEPHNLSAVALGKRRQLSPEDYAVPSERDGREKRIKNANNGVSSAVPATDGDKKRAYVDLTIDEDDEIFSGSGDSGEADTALGGGLFYSSKVPSKTSGIGDVVDLTQDGESEEDDEANSKLVLSYATPPLTDDSFAYPLRNRFAALCAQRAVDYKERPDSEDDAPGQLEECAALAVAPEVAPSHLSLADPLPPTPSHLRSGVPDFWPYTKGGLAWPLSPEAHFPPLDLDALKAAFPRSAERSKVAGAHRRKQPLSGQQTAIKCSYDSVLTFCVSSEFVSDLVKIYFPPIHERFRKADPGLEDPDHPLRSRFGIFPLFCLNYTGGHPVHCAPHVDYKNVAGGVCVVMAYGEFDSSQRHWIYFHDLNIAVELPAGCCAIYPSSLLVHSNVSFVSAETEEEVLTGKSMPRGSLVWFAQATWIMSAELGMTADEAKKRGFDAKYWGVFGLFGQDTAITESIKATQLASSDGWGTMVSHRSGETEDTTIADLVVALGTGQIKTGAPCRSERVAKYNRLIRIADEIKQAGGEVRYAGSDGLSRGPNAAPLSKK</sequence>
<evidence type="ECO:0000313" key="9">
    <source>
        <dbReference type="Proteomes" id="UP001342314"/>
    </source>
</evidence>
<dbReference type="GO" id="GO:0006096">
    <property type="term" value="P:glycolytic process"/>
    <property type="evidence" value="ECO:0007669"/>
    <property type="project" value="UniProtKB-KW"/>
</dbReference>
<dbReference type="InterPro" id="IPR000941">
    <property type="entry name" value="Enolase"/>
</dbReference>
<comment type="pathway">
    <text evidence="1">Carbohydrate degradation; glycolysis; pyruvate from D-glyceraldehyde 3-phosphate: step 4/5.</text>
</comment>
<dbReference type="Gene3D" id="3.20.20.120">
    <property type="entry name" value="Enolase-like C-terminal domain"/>
    <property type="match status" value="1"/>
</dbReference>
<dbReference type="AlphaFoldDB" id="A0AAV5GCM7"/>
<dbReference type="InterPro" id="IPR020810">
    <property type="entry name" value="Enolase_C"/>
</dbReference>
<dbReference type="EC" id="4.2.1.11" evidence="3"/>
<dbReference type="GO" id="GO:0000287">
    <property type="term" value="F:magnesium ion binding"/>
    <property type="evidence" value="ECO:0007669"/>
    <property type="project" value="InterPro"/>
</dbReference>
<proteinExistence type="inferred from homology"/>
<feature type="compositionally biased region" description="Low complexity" evidence="6">
    <location>
        <begin position="686"/>
        <end position="706"/>
    </location>
</feature>
<comment type="caution">
    <text evidence="8">The sequence shown here is derived from an EMBL/GenBank/DDBJ whole genome shotgun (WGS) entry which is preliminary data.</text>
</comment>
<feature type="region of interest" description="Disordered" evidence="6">
    <location>
        <begin position="1"/>
        <end position="58"/>
    </location>
</feature>
<evidence type="ECO:0000256" key="1">
    <source>
        <dbReference type="ARBA" id="ARBA00005031"/>
    </source>
</evidence>
<dbReference type="SUPFAM" id="SSF51604">
    <property type="entry name" value="Enolase C-terminal domain-like"/>
    <property type="match status" value="1"/>
</dbReference>
<feature type="domain" description="Enolase C-terminal TIM barrel" evidence="7">
    <location>
        <begin position="1078"/>
        <end position="1248"/>
    </location>
</feature>
<evidence type="ECO:0000256" key="4">
    <source>
        <dbReference type="ARBA" id="ARBA00023152"/>
    </source>
</evidence>
<keyword evidence="9" id="KW-1185">Reference proteome</keyword>
<comment type="similarity">
    <text evidence="2">Belongs to the enolase family.</text>
</comment>
<evidence type="ECO:0000256" key="3">
    <source>
        <dbReference type="ARBA" id="ARBA00012058"/>
    </source>
</evidence>
<dbReference type="SMART" id="SM01192">
    <property type="entry name" value="Enolase_C"/>
    <property type="match status" value="1"/>
</dbReference>
<dbReference type="InterPro" id="IPR036849">
    <property type="entry name" value="Enolase-like_C_sf"/>
</dbReference>
<evidence type="ECO:0000256" key="2">
    <source>
        <dbReference type="ARBA" id="ARBA00009604"/>
    </source>
</evidence>
<evidence type="ECO:0000259" key="7">
    <source>
        <dbReference type="SMART" id="SM01192"/>
    </source>
</evidence>
<feature type="compositionally biased region" description="Low complexity" evidence="6">
    <location>
        <begin position="667"/>
        <end position="676"/>
    </location>
</feature>
<dbReference type="Pfam" id="PF00113">
    <property type="entry name" value="Enolase_C"/>
    <property type="match status" value="1"/>
</dbReference>
<reference evidence="8 9" key="1">
    <citation type="submission" date="2021-12" db="EMBL/GenBank/DDBJ databases">
        <title>High titer production of polyol ester of fatty acids by Rhodotorula paludigena BS15 towards product separation-free biomass refinery.</title>
        <authorList>
            <person name="Mano J."/>
            <person name="Ono H."/>
            <person name="Tanaka T."/>
            <person name="Naito K."/>
            <person name="Sushida H."/>
            <person name="Ike M."/>
            <person name="Tokuyasu K."/>
            <person name="Kitaoka M."/>
        </authorList>
    </citation>
    <scope>NUCLEOTIDE SEQUENCE [LARGE SCALE GENOMIC DNA]</scope>
    <source>
        <strain evidence="8 9">BS15</strain>
    </source>
</reference>
<dbReference type="Proteomes" id="UP001342314">
    <property type="component" value="Unassembled WGS sequence"/>
</dbReference>
<dbReference type="GO" id="GO:0004634">
    <property type="term" value="F:phosphopyruvate hydratase activity"/>
    <property type="evidence" value="ECO:0007669"/>
    <property type="project" value="UniProtKB-EC"/>
</dbReference>
<protein>
    <recommendedName>
        <fullName evidence="3">phosphopyruvate hydratase</fullName>
        <ecNumber evidence="3">4.2.1.11</ecNumber>
    </recommendedName>
</protein>
<organism evidence="8 9">
    <name type="scientific">Rhodotorula paludigena</name>
    <dbReference type="NCBI Taxonomy" id="86838"/>
    <lineage>
        <taxon>Eukaryota</taxon>
        <taxon>Fungi</taxon>
        <taxon>Dikarya</taxon>
        <taxon>Basidiomycota</taxon>
        <taxon>Pucciniomycotina</taxon>
        <taxon>Microbotryomycetes</taxon>
        <taxon>Sporidiobolales</taxon>
        <taxon>Sporidiobolaceae</taxon>
        <taxon>Rhodotorula</taxon>
    </lineage>
</organism>